<dbReference type="InterPro" id="IPR036318">
    <property type="entry name" value="FAD-bd_PCMH-like_sf"/>
</dbReference>
<evidence type="ECO:0000313" key="6">
    <source>
        <dbReference type="EMBL" id="ABU59479.1"/>
    </source>
</evidence>
<dbReference type="HOGENOM" id="CLU_015455_0_0_0"/>
<dbReference type="Proteomes" id="UP000000263">
    <property type="component" value="Chromosome"/>
</dbReference>
<evidence type="ECO:0000256" key="2">
    <source>
        <dbReference type="ARBA" id="ARBA00022630"/>
    </source>
</evidence>
<dbReference type="InterPro" id="IPR016164">
    <property type="entry name" value="FAD-linked_Oxase-like_C"/>
</dbReference>
<dbReference type="SUPFAM" id="SSF56176">
    <property type="entry name" value="FAD-binding/transporter-associated domain-like"/>
    <property type="match status" value="2"/>
</dbReference>
<dbReference type="InterPro" id="IPR016169">
    <property type="entry name" value="FAD-bd_PCMH_sub2"/>
</dbReference>
<gene>
    <name evidence="6" type="ordered locus">Rcas_3429</name>
</gene>
<keyword evidence="7" id="KW-1185">Reference proteome</keyword>
<dbReference type="Pfam" id="PF01565">
    <property type="entry name" value="FAD_binding_4"/>
    <property type="match status" value="2"/>
</dbReference>
<accession>A7NPI3</accession>
<reference evidence="6 7" key="1">
    <citation type="submission" date="2007-08" db="EMBL/GenBank/DDBJ databases">
        <title>Complete sequence of Roseiflexus castenholzii DSM 13941.</title>
        <authorList>
            <consortium name="US DOE Joint Genome Institute"/>
            <person name="Copeland A."/>
            <person name="Lucas S."/>
            <person name="Lapidus A."/>
            <person name="Barry K."/>
            <person name="Glavina del Rio T."/>
            <person name="Dalin E."/>
            <person name="Tice H."/>
            <person name="Pitluck S."/>
            <person name="Thompson L.S."/>
            <person name="Brettin T."/>
            <person name="Bruce D."/>
            <person name="Detter J.C."/>
            <person name="Han C."/>
            <person name="Tapia R."/>
            <person name="Schmutz J."/>
            <person name="Larimer F."/>
            <person name="Land M."/>
            <person name="Hauser L."/>
            <person name="Kyrpides N."/>
            <person name="Mikhailova N."/>
            <person name="Bryant D.A."/>
            <person name="Hanada S."/>
            <person name="Tsukatani Y."/>
            <person name="Richardson P."/>
        </authorList>
    </citation>
    <scope>NUCLEOTIDE SEQUENCE [LARGE SCALE GENOMIC DNA]</scope>
    <source>
        <strain evidence="7">DSM 13941 / HLO8</strain>
    </source>
</reference>
<protein>
    <submittedName>
        <fullName evidence="6">D-lactate dehydrogenase (Cytochrome)</fullName>
        <ecNumber evidence="6">1.1.2.4</ecNumber>
    </submittedName>
</protein>
<evidence type="ECO:0000259" key="5">
    <source>
        <dbReference type="PROSITE" id="PS51387"/>
    </source>
</evidence>
<evidence type="ECO:0000256" key="3">
    <source>
        <dbReference type="ARBA" id="ARBA00022827"/>
    </source>
</evidence>
<dbReference type="Gene3D" id="1.10.45.10">
    <property type="entry name" value="Vanillyl-alcohol Oxidase, Chain A, domain 4"/>
    <property type="match status" value="1"/>
</dbReference>
<dbReference type="Pfam" id="PF02913">
    <property type="entry name" value="FAD-oxidase_C"/>
    <property type="match status" value="1"/>
</dbReference>
<evidence type="ECO:0000256" key="4">
    <source>
        <dbReference type="ARBA" id="ARBA00023002"/>
    </source>
</evidence>
<dbReference type="STRING" id="383372.Rcas_3429"/>
<dbReference type="KEGG" id="rca:Rcas_3429"/>
<sequence length="887" mass="93934">MTTADTQALLADLAARLGPDRVIVDPAQLITYEVDGSFERGHPDGVVFPRSVNEVVELVRWAAEQRVPLIARGSGTGLAGGAVPEIGGVVVQLGLMNRVLELDLIGRSAVVEAGVVNLLFDNQVRKHGLFFPPDPSSQRTATIGGNIGTNAGGPHCFKYGVTSNYVTGLEVVLSDGRIIHTGGRAFDIPAYDLTALFVGSEGTLGIITRADLRVLRDPPAVRTMLAAFDSVERAGEAVSTIIARGLIPATMEMMDSSIVRIVEEYAHPGLPLDAGAVLIIEVDGYPESVGPQIAEIEAILRECSVREMRVAQSAAERDRIWFARKSAAGAMARLAPAYYLVDGTVPRSKLAETLATINQIIEADGFRTGHVFHAGDGNLHPLVLIDDPSDRTLIARVLETGRKILAACVAAGGSITGEHGVGIEKRAFMSLMYGPTELSLMWDVKEMFDPVEIMNTGKVLPPRDEIVAPAHHGRPPGAAPVTLQAETTTMSSAGLPIATPTSPEEAADTLRAFIGGGKSVRIRGGGTKSALLPPADVMLSTEDLSGICDLAVEDLYVTVGAGTRLADLQALLQGHGMWAPLASPWQAATIGGIIAANANAPLRMRYGSVRDVLLAATIALPDGRVARIGRPVVKNVAGYDLHKVQVGAYGTLGLLCEVTLKLAPLPRARATVIAMPRRIAQALDVGATLTQQSLIASAALALEIADGGGWLPPLPVALDRRPTTLLVYTAEGLAEDVRAEIAAVRTVLRSADISALQIDSSGSDLWGAFLSAAQPDDLLIRIGIAPKDIRGFMQRAGFGGRESYLTDLAAGQVYVRAPAPHPDDAHRILDRLRTAARTLNGYAVVLAAPARARLDPWGYTPDALDRMREMRRRWGADGLLNPGAFIV</sequence>
<keyword evidence="2" id="KW-0285">Flavoprotein</keyword>
<evidence type="ECO:0000256" key="1">
    <source>
        <dbReference type="ARBA" id="ARBA00001974"/>
    </source>
</evidence>
<feature type="domain" description="FAD-binding PCMH-type" evidence="5">
    <location>
        <begin position="490"/>
        <end position="665"/>
    </location>
</feature>
<dbReference type="InterPro" id="IPR006094">
    <property type="entry name" value="Oxid_FAD_bind_N"/>
</dbReference>
<dbReference type="SUPFAM" id="SSF55103">
    <property type="entry name" value="FAD-linked oxidases, C-terminal domain"/>
    <property type="match status" value="2"/>
</dbReference>
<name>A7NPI3_ROSCS</name>
<dbReference type="EC" id="1.1.2.4" evidence="6"/>
<dbReference type="PANTHER" id="PTHR42934">
    <property type="entry name" value="GLYCOLATE OXIDASE SUBUNIT GLCD"/>
    <property type="match status" value="1"/>
</dbReference>
<dbReference type="FunFam" id="1.10.45.10:FF:000001">
    <property type="entry name" value="D-lactate dehydrogenase mitochondrial"/>
    <property type="match status" value="1"/>
</dbReference>
<keyword evidence="4 6" id="KW-0560">Oxidoreductase</keyword>
<dbReference type="GO" id="GO:0071949">
    <property type="term" value="F:FAD binding"/>
    <property type="evidence" value="ECO:0007669"/>
    <property type="project" value="InterPro"/>
</dbReference>
<dbReference type="InterPro" id="IPR004113">
    <property type="entry name" value="FAD-bd_oxidored_4_C"/>
</dbReference>
<dbReference type="EMBL" id="CP000804">
    <property type="protein sequence ID" value="ABU59479.1"/>
    <property type="molecule type" value="Genomic_DNA"/>
</dbReference>
<comment type="cofactor">
    <cofactor evidence="1">
        <name>FAD</name>
        <dbReference type="ChEBI" id="CHEBI:57692"/>
    </cofactor>
</comment>
<keyword evidence="3" id="KW-0274">FAD</keyword>
<dbReference type="OrthoDB" id="9767256at2"/>
<dbReference type="InterPro" id="IPR016171">
    <property type="entry name" value="Vanillyl_alc_oxidase_C-sub2"/>
</dbReference>
<proteinExistence type="predicted"/>
<dbReference type="Gene3D" id="3.30.465.10">
    <property type="match status" value="2"/>
</dbReference>
<evidence type="ECO:0000313" key="7">
    <source>
        <dbReference type="Proteomes" id="UP000000263"/>
    </source>
</evidence>
<dbReference type="AlphaFoldDB" id="A7NPI3"/>
<dbReference type="InterPro" id="IPR016166">
    <property type="entry name" value="FAD-bd_PCMH"/>
</dbReference>
<dbReference type="eggNOG" id="COG0277">
    <property type="taxonomic scope" value="Bacteria"/>
</dbReference>
<dbReference type="RefSeq" id="WP_012121903.1">
    <property type="nucleotide sequence ID" value="NC_009767.1"/>
</dbReference>
<dbReference type="PROSITE" id="PS51387">
    <property type="entry name" value="FAD_PCMH"/>
    <property type="match status" value="2"/>
</dbReference>
<dbReference type="InterPro" id="IPR051914">
    <property type="entry name" value="FAD-linked_OxidoTrans_Type4"/>
</dbReference>
<dbReference type="PANTHER" id="PTHR42934:SF1">
    <property type="entry name" value="GLYCOLATE OXIDASE SUBUNIT GLCD"/>
    <property type="match status" value="1"/>
</dbReference>
<organism evidence="6 7">
    <name type="scientific">Roseiflexus castenholzii (strain DSM 13941 / HLO8)</name>
    <dbReference type="NCBI Taxonomy" id="383372"/>
    <lineage>
        <taxon>Bacteria</taxon>
        <taxon>Bacillati</taxon>
        <taxon>Chloroflexota</taxon>
        <taxon>Chloroflexia</taxon>
        <taxon>Chloroflexales</taxon>
        <taxon>Roseiflexineae</taxon>
        <taxon>Roseiflexaceae</taxon>
        <taxon>Roseiflexus</taxon>
    </lineage>
</organism>
<dbReference type="GO" id="GO:0004458">
    <property type="term" value="F:D-lactate dehydrogenase (cytochrome) activity"/>
    <property type="evidence" value="ECO:0007669"/>
    <property type="project" value="UniProtKB-EC"/>
</dbReference>
<dbReference type="Gene3D" id="3.30.70.2740">
    <property type="match status" value="1"/>
</dbReference>
<feature type="domain" description="FAD-binding PCMH-type" evidence="5">
    <location>
        <begin position="39"/>
        <end position="217"/>
    </location>
</feature>